<dbReference type="PANTHER" id="PTHR12788">
    <property type="entry name" value="PROTEIN-TYROSINE SULFOTRANSFERASE 2"/>
    <property type="match status" value="1"/>
</dbReference>
<dbReference type="PANTHER" id="PTHR12788:SF10">
    <property type="entry name" value="PROTEIN-TYROSINE SULFOTRANSFERASE"/>
    <property type="match status" value="1"/>
</dbReference>
<dbReference type="GO" id="GO:0008476">
    <property type="term" value="F:protein-tyrosine sulfotransferase activity"/>
    <property type="evidence" value="ECO:0007669"/>
    <property type="project" value="UniProtKB-EC"/>
</dbReference>
<evidence type="ECO:0000256" key="2">
    <source>
        <dbReference type="ARBA" id="ARBA00013262"/>
    </source>
</evidence>
<keyword evidence="7" id="KW-1185">Reference proteome</keyword>
<dbReference type="AlphaFoldDB" id="A0A1A9VSV2"/>
<dbReference type="Proteomes" id="UP000078200">
    <property type="component" value="Unassembled WGS sequence"/>
</dbReference>
<accession>A0A1A9VSV2</accession>
<evidence type="ECO:0000256" key="4">
    <source>
        <dbReference type="ARBA" id="ARBA00048460"/>
    </source>
</evidence>
<protein>
    <recommendedName>
        <fullName evidence="2 5">Protein-tyrosine sulfotransferase</fullName>
        <ecNumber evidence="2 5">2.8.2.20</ecNumber>
    </recommendedName>
</protein>
<evidence type="ECO:0000256" key="3">
    <source>
        <dbReference type="ARBA" id="ARBA00022679"/>
    </source>
</evidence>
<name>A0A1A9VSV2_GLOAU</name>
<dbReference type="GO" id="GO:0005794">
    <property type="term" value="C:Golgi apparatus"/>
    <property type="evidence" value="ECO:0007669"/>
    <property type="project" value="TreeGrafter"/>
</dbReference>
<dbReference type="VEuPathDB" id="VectorBase:GAUT046309"/>
<dbReference type="EC" id="2.8.2.20" evidence="2 5"/>
<comment type="function">
    <text evidence="5">Catalyzes the O-sulfation of tyrosine residues within acidic motifs of polypeptides, using 3'-phosphoadenylyl sulfate (PAPS) as cosubstrate.</text>
</comment>
<comment type="similarity">
    <text evidence="1 5">Belongs to the protein sulfotransferase family.</text>
</comment>
<dbReference type="InterPro" id="IPR026634">
    <property type="entry name" value="TPST-like"/>
</dbReference>
<evidence type="ECO:0000256" key="5">
    <source>
        <dbReference type="RuleBase" id="RU365018"/>
    </source>
</evidence>
<dbReference type="STRING" id="7395.A0A1A9VSV2"/>
<reference evidence="6" key="1">
    <citation type="submission" date="2020-05" db="UniProtKB">
        <authorList>
            <consortium name="EnsemblMetazoa"/>
        </authorList>
    </citation>
    <scope>IDENTIFICATION</scope>
    <source>
        <strain evidence="6">TTRI</strain>
    </source>
</reference>
<organism evidence="6 7">
    <name type="scientific">Glossina austeni</name>
    <name type="common">Savannah tsetse fly</name>
    <dbReference type="NCBI Taxonomy" id="7395"/>
    <lineage>
        <taxon>Eukaryota</taxon>
        <taxon>Metazoa</taxon>
        <taxon>Ecdysozoa</taxon>
        <taxon>Arthropoda</taxon>
        <taxon>Hexapoda</taxon>
        <taxon>Insecta</taxon>
        <taxon>Pterygota</taxon>
        <taxon>Neoptera</taxon>
        <taxon>Endopterygota</taxon>
        <taxon>Diptera</taxon>
        <taxon>Brachycera</taxon>
        <taxon>Muscomorpha</taxon>
        <taxon>Hippoboscoidea</taxon>
        <taxon>Glossinidae</taxon>
        <taxon>Glossina</taxon>
    </lineage>
</organism>
<evidence type="ECO:0000313" key="6">
    <source>
        <dbReference type="EnsemblMetazoa" id="GAUT046309-PA"/>
    </source>
</evidence>
<comment type="catalytic activity">
    <reaction evidence="4 5">
        <text>L-tyrosyl-[protein] + 3'-phosphoadenylyl sulfate = O-sulfo-L-tyrosine-[protein] + adenosine 3',5'-bisphosphate + H(+)</text>
        <dbReference type="Rhea" id="RHEA:16801"/>
        <dbReference type="Rhea" id="RHEA-COMP:10136"/>
        <dbReference type="Rhea" id="RHEA-COMP:11688"/>
        <dbReference type="ChEBI" id="CHEBI:15378"/>
        <dbReference type="ChEBI" id="CHEBI:46858"/>
        <dbReference type="ChEBI" id="CHEBI:58339"/>
        <dbReference type="ChEBI" id="CHEBI:58343"/>
        <dbReference type="ChEBI" id="CHEBI:65286"/>
        <dbReference type="EC" id="2.8.2.20"/>
    </reaction>
</comment>
<dbReference type="InterPro" id="IPR027417">
    <property type="entry name" value="P-loop_NTPase"/>
</dbReference>
<keyword evidence="3 5" id="KW-0808">Transferase</keyword>
<evidence type="ECO:0000256" key="1">
    <source>
        <dbReference type="ARBA" id="ARBA00009988"/>
    </source>
</evidence>
<dbReference type="Gene3D" id="3.40.50.300">
    <property type="entry name" value="P-loop containing nucleotide triphosphate hydrolases"/>
    <property type="match status" value="1"/>
</dbReference>
<proteinExistence type="inferred from homology"/>
<dbReference type="EnsemblMetazoa" id="GAUT046309-RA">
    <property type="protein sequence ID" value="GAUT046309-PA"/>
    <property type="gene ID" value="GAUT046309"/>
</dbReference>
<dbReference type="SUPFAM" id="SSF52540">
    <property type="entry name" value="P-loop containing nucleoside triphosphate hydrolases"/>
    <property type="match status" value="1"/>
</dbReference>
<dbReference type="Pfam" id="PF13469">
    <property type="entry name" value="Sulfotransfer_3"/>
    <property type="match status" value="1"/>
</dbReference>
<sequence>MKEKVLFFKQTVTESVDARTPLFYDDGTGYKKRLPTNRYPSLNIAMLPRYLDGDNQKNYAYNREMPLIFIGGVPRSGTTLMRAMLDAHPDSFKIDGLCELFTYIMNNIFLQLLKKCRQTVSKYDLEHLDKASEWTYLIKTFDGQVLAVQVASEKETYLSNNRESSEDPFNIK</sequence>
<evidence type="ECO:0000313" key="7">
    <source>
        <dbReference type="Proteomes" id="UP000078200"/>
    </source>
</evidence>